<dbReference type="InterPro" id="IPR058322">
    <property type="entry name" value="DUF8009"/>
</dbReference>
<feature type="domain" description="DUF8009" evidence="2">
    <location>
        <begin position="4"/>
        <end position="138"/>
    </location>
</feature>
<feature type="region of interest" description="Disordered" evidence="1">
    <location>
        <begin position="55"/>
        <end position="80"/>
    </location>
</feature>
<organism evidence="3 4">
    <name type="scientific">Halolamina litorea</name>
    <dbReference type="NCBI Taxonomy" id="1515593"/>
    <lineage>
        <taxon>Archaea</taxon>
        <taxon>Methanobacteriati</taxon>
        <taxon>Methanobacteriota</taxon>
        <taxon>Stenosarchaea group</taxon>
        <taxon>Halobacteria</taxon>
        <taxon>Halobacteriales</taxon>
        <taxon>Haloferacaceae</taxon>
    </lineage>
</organism>
<reference evidence="3 4" key="1">
    <citation type="journal article" date="2019" name="Int. J. Syst. Evol. Microbiol.">
        <title>The Global Catalogue of Microorganisms (GCM) 10K type strain sequencing project: providing services to taxonomists for standard genome sequencing and annotation.</title>
        <authorList>
            <consortium name="The Broad Institute Genomics Platform"/>
            <consortium name="The Broad Institute Genome Sequencing Center for Infectious Disease"/>
            <person name="Wu L."/>
            <person name="Ma J."/>
        </authorList>
    </citation>
    <scope>NUCLEOTIDE SEQUENCE [LARGE SCALE GENOMIC DNA]</scope>
    <source>
        <strain evidence="3 4">CGMCC 1.12859</strain>
    </source>
</reference>
<gene>
    <name evidence="3" type="ORF">ACFSAU_08025</name>
</gene>
<evidence type="ECO:0000313" key="4">
    <source>
        <dbReference type="Proteomes" id="UP001597139"/>
    </source>
</evidence>
<name>A0ABD6BQL8_9EURY</name>
<evidence type="ECO:0000259" key="2">
    <source>
        <dbReference type="Pfam" id="PF26033"/>
    </source>
</evidence>
<dbReference type="Pfam" id="PF26033">
    <property type="entry name" value="DUF8009"/>
    <property type="match status" value="1"/>
</dbReference>
<evidence type="ECO:0000256" key="1">
    <source>
        <dbReference type="SAM" id="MobiDB-lite"/>
    </source>
</evidence>
<sequence>MSVEPRRIRSLAVTREDAVAAYEARERGRKPTVLRVVAPLSGRMRARLHVATEAPGPNELHLHPATFVADPPPFPEVDETEDELRECGEYDLDRHRAAHERAVAEWRETVSAQLRERITLPPTDDADEGHEVTVSYLG</sequence>
<evidence type="ECO:0000313" key="3">
    <source>
        <dbReference type="EMBL" id="MFD1567438.1"/>
    </source>
</evidence>
<protein>
    <recommendedName>
        <fullName evidence="2">DUF8009 domain-containing protein</fullName>
    </recommendedName>
</protein>
<comment type="caution">
    <text evidence="3">The sequence shown here is derived from an EMBL/GenBank/DDBJ whole genome shotgun (WGS) entry which is preliminary data.</text>
</comment>
<proteinExistence type="predicted"/>
<dbReference type="RefSeq" id="WP_267646408.1">
    <property type="nucleotide sequence ID" value="NZ_JANHGR010000001.1"/>
</dbReference>
<accession>A0ABD6BQL8</accession>
<dbReference type="Proteomes" id="UP001597139">
    <property type="component" value="Unassembled WGS sequence"/>
</dbReference>
<keyword evidence="4" id="KW-1185">Reference proteome</keyword>
<dbReference type="AlphaFoldDB" id="A0ABD6BQL8"/>
<dbReference type="EMBL" id="JBHUCZ010000003">
    <property type="protein sequence ID" value="MFD1567438.1"/>
    <property type="molecule type" value="Genomic_DNA"/>
</dbReference>